<organism evidence="2 3">
    <name type="scientific">Methylobacter tundripaludum</name>
    <dbReference type="NCBI Taxonomy" id="173365"/>
    <lineage>
        <taxon>Bacteria</taxon>
        <taxon>Pseudomonadati</taxon>
        <taxon>Pseudomonadota</taxon>
        <taxon>Gammaproteobacteria</taxon>
        <taxon>Methylococcales</taxon>
        <taxon>Methylococcaceae</taxon>
        <taxon>Methylobacter</taxon>
    </lineage>
</organism>
<protein>
    <submittedName>
        <fullName evidence="2">Putative ATP-binding protein involved in virulence</fullName>
    </submittedName>
</protein>
<dbReference type="PANTHER" id="PTHR43581:SF2">
    <property type="entry name" value="EXCINUCLEASE ATPASE SUBUNIT"/>
    <property type="match status" value="1"/>
</dbReference>
<feature type="domain" description="Endonuclease GajA/Old nuclease/RecF-like AAA" evidence="1">
    <location>
        <begin position="5"/>
        <end position="431"/>
    </location>
</feature>
<dbReference type="EMBL" id="PTIZ01000015">
    <property type="protein sequence ID" value="PPK72981.1"/>
    <property type="molecule type" value="Genomic_DNA"/>
</dbReference>
<dbReference type="GO" id="GO:0016887">
    <property type="term" value="F:ATP hydrolysis activity"/>
    <property type="evidence" value="ECO:0007669"/>
    <property type="project" value="InterPro"/>
</dbReference>
<dbReference type="GO" id="GO:0005524">
    <property type="term" value="F:ATP binding"/>
    <property type="evidence" value="ECO:0007669"/>
    <property type="project" value="UniProtKB-KW"/>
</dbReference>
<name>A0A2S6H6B8_9GAMM</name>
<keyword evidence="2" id="KW-0547">Nucleotide-binding</keyword>
<proteinExistence type="predicted"/>
<keyword evidence="2" id="KW-0067">ATP-binding</keyword>
<dbReference type="RefSeq" id="WP_219821313.1">
    <property type="nucleotide sequence ID" value="NZ_PTIZ01000015.1"/>
</dbReference>
<dbReference type="Gene3D" id="3.40.50.300">
    <property type="entry name" value="P-loop containing nucleotide triphosphate hydrolases"/>
    <property type="match status" value="1"/>
</dbReference>
<dbReference type="Pfam" id="PF13175">
    <property type="entry name" value="AAA_15"/>
    <property type="match status" value="1"/>
</dbReference>
<evidence type="ECO:0000259" key="1">
    <source>
        <dbReference type="Pfam" id="PF13175"/>
    </source>
</evidence>
<dbReference type="PANTHER" id="PTHR43581">
    <property type="entry name" value="ATP/GTP PHOSPHATASE"/>
    <property type="match status" value="1"/>
</dbReference>
<dbReference type="AlphaFoldDB" id="A0A2S6H6B8"/>
<dbReference type="Proteomes" id="UP000240010">
    <property type="component" value="Unassembled WGS sequence"/>
</dbReference>
<sequence>MITSKIKDIKILGLFGYLDHKIPLNDAGITFIHGPNGCGKTTVLRLVSAVFSWDTSYLFDMNFLRIEIMMTDDAVFSVLKDHIFSEATDANVPRLTFSISTTSASKKIETFELTRDSRSIQFPPSEIEEFLPFLIRIGPREWNDTNTGNQIEYQDILDRYSDRLPHFSRQKRPSWLVSYISSINLHFIKTQRLLKVDYASTRRGRVNEQSVTDVIQIYANEIKQIISDKLAEQAAVSQLHDRSFPERLLSITTDESVSEDLIRQMYSETEEKIQGLVDAGLIDQQKNISLPDKKFQETETKVLSLYLQDINKKLSVFDELQNKIQVFLDIVAKKLRTKRLTVNRTDGFVIESIYRQGEPLLATQLSSGEQHQIVLFYELIFKAEQNSFFLVDEPEISLHIDWQRSFLSDIHKISSLGDRSFLIATHSPQIIGSYRELAVALEEGILEDE</sequence>
<comment type="caution">
    <text evidence="2">The sequence shown here is derived from an EMBL/GenBank/DDBJ whole genome shotgun (WGS) entry which is preliminary data.</text>
</comment>
<gene>
    <name evidence="2" type="ORF">B0F87_11527</name>
</gene>
<evidence type="ECO:0000313" key="3">
    <source>
        <dbReference type="Proteomes" id="UP000240010"/>
    </source>
</evidence>
<dbReference type="InterPro" id="IPR027417">
    <property type="entry name" value="P-loop_NTPase"/>
</dbReference>
<accession>A0A2S6H6B8</accession>
<dbReference type="SUPFAM" id="SSF52540">
    <property type="entry name" value="P-loop containing nucleoside triphosphate hydrolases"/>
    <property type="match status" value="1"/>
</dbReference>
<dbReference type="InterPro" id="IPR041685">
    <property type="entry name" value="AAA_GajA/Old/RecF-like"/>
</dbReference>
<evidence type="ECO:0000313" key="2">
    <source>
        <dbReference type="EMBL" id="PPK72981.1"/>
    </source>
</evidence>
<reference evidence="2 3" key="1">
    <citation type="submission" date="2018-02" db="EMBL/GenBank/DDBJ databases">
        <title>Subsurface microbial communities from deep shales in Ohio and West Virginia, USA.</title>
        <authorList>
            <person name="Wrighton K."/>
        </authorList>
    </citation>
    <scope>NUCLEOTIDE SEQUENCE [LARGE SCALE GENOMIC DNA]</scope>
    <source>
        <strain evidence="2 3">OWC-DMM</strain>
    </source>
</reference>
<dbReference type="InterPro" id="IPR051396">
    <property type="entry name" value="Bact_Antivir_Def_Nuclease"/>
</dbReference>